<keyword evidence="7" id="KW-0131">Cell cycle</keyword>
<gene>
    <name evidence="10" type="primary">wag31</name>
    <name evidence="10" type="ORF">Asi02nite_59750</name>
</gene>
<dbReference type="NCBIfam" id="TIGR03544">
    <property type="entry name" value="DivI1A_domain"/>
    <property type="match status" value="1"/>
</dbReference>
<evidence type="ECO:0000256" key="9">
    <source>
        <dbReference type="SAM" id="Coils"/>
    </source>
</evidence>
<evidence type="ECO:0000256" key="5">
    <source>
        <dbReference type="ARBA" id="ARBA00022618"/>
    </source>
</evidence>
<comment type="subcellular location">
    <subcellularLocation>
        <location evidence="1">Cytoplasm</location>
    </subcellularLocation>
</comment>
<name>A0ABQ4CYT3_9ACTN</name>
<evidence type="ECO:0000256" key="6">
    <source>
        <dbReference type="ARBA" id="ARBA00023054"/>
    </source>
</evidence>
<feature type="coiled-coil region" evidence="9">
    <location>
        <begin position="78"/>
        <end position="105"/>
    </location>
</feature>
<dbReference type="RefSeq" id="WP_203717328.1">
    <property type="nucleotide sequence ID" value="NZ_BONE01000061.1"/>
</dbReference>
<dbReference type="InterPro" id="IPR007793">
    <property type="entry name" value="DivIVA_fam"/>
</dbReference>
<keyword evidence="11" id="KW-1185">Reference proteome</keyword>
<protein>
    <recommendedName>
        <fullName evidence="3">Cell wall synthesis protein Wag31</fullName>
    </recommendedName>
    <alternativeName>
        <fullName evidence="8">Antigen 84</fullName>
    </alternativeName>
</protein>
<comment type="caution">
    <text evidence="10">The sequence shown here is derived from an EMBL/GenBank/DDBJ whole genome shotgun (WGS) entry which is preliminary data.</text>
</comment>
<evidence type="ECO:0000256" key="1">
    <source>
        <dbReference type="ARBA" id="ARBA00004496"/>
    </source>
</evidence>
<evidence type="ECO:0000313" key="10">
    <source>
        <dbReference type="EMBL" id="GIF76457.1"/>
    </source>
</evidence>
<dbReference type="PANTHER" id="PTHR35794">
    <property type="entry name" value="CELL DIVISION PROTEIN DIVIVA"/>
    <property type="match status" value="1"/>
</dbReference>
<sequence length="218" mass="23758">MPLTPADIHNIAFGRPSIGKRGYDEEEVDAFLDSLEQELVRLIEENYALRAAAARETPGGGTVDPRLATAVDELSATLDRLQAGRHAAVQAARALEAELSEARAARPPAGSGPDLPQMLTMAERSAETHISEARREADDLLSSARETAQQITGQALSKAAALERDARRRHQESVDAVAVDRAATQQQIAELEKLGREYRAMLKAHMDAQMRLLMGRDQ</sequence>
<dbReference type="PANTHER" id="PTHR35794:SF2">
    <property type="entry name" value="CELL DIVISION PROTEIN DIVIVA"/>
    <property type="match status" value="1"/>
</dbReference>
<evidence type="ECO:0000256" key="3">
    <source>
        <dbReference type="ARBA" id="ARBA00018787"/>
    </source>
</evidence>
<keyword evidence="6 9" id="KW-0175">Coiled coil</keyword>
<dbReference type="Gene3D" id="6.10.250.660">
    <property type="match status" value="1"/>
</dbReference>
<organism evidence="10 11">
    <name type="scientific">Asanoa siamensis</name>
    <dbReference type="NCBI Taxonomy" id="926357"/>
    <lineage>
        <taxon>Bacteria</taxon>
        <taxon>Bacillati</taxon>
        <taxon>Actinomycetota</taxon>
        <taxon>Actinomycetes</taxon>
        <taxon>Micromonosporales</taxon>
        <taxon>Micromonosporaceae</taxon>
        <taxon>Asanoa</taxon>
    </lineage>
</organism>
<dbReference type="Proteomes" id="UP000604117">
    <property type="component" value="Unassembled WGS sequence"/>
</dbReference>
<accession>A0ABQ4CYT3</accession>
<feature type="coiled-coil region" evidence="9">
    <location>
        <begin position="25"/>
        <end position="52"/>
    </location>
</feature>
<dbReference type="EMBL" id="BONE01000061">
    <property type="protein sequence ID" value="GIF76457.1"/>
    <property type="molecule type" value="Genomic_DNA"/>
</dbReference>
<evidence type="ECO:0000256" key="8">
    <source>
        <dbReference type="ARBA" id="ARBA00031737"/>
    </source>
</evidence>
<evidence type="ECO:0000256" key="2">
    <source>
        <dbReference type="ARBA" id="ARBA00009008"/>
    </source>
</evidence>
<evidence type="ECO:0000256" key="7">
    <source>
        <dbReference type="ARBA" id="ARBA00023306"/>
    </source>
</evidence>
<reference evidence="10 11" key="1">
    <citation type="submission" date="2021-01" db="EMBL/GenBank/DDBJ databases">
        <title>Whole genome shotgun sequence of Asanoa siamensis NBRC 107932.</title>
        <authorList>
            <person name="Komaki H."/>
            <person name="Tamura T."/>
        </authorList>
    </citation>
    <scope>NUCLEOTIDE SEQUENCE [LARGE SCALE GENOMIC DNA]</scope>
    <source>
        <strain evidence="10 11">NBRC 107932</strain>
    </source>
</reference>
<dbReference type="Pfam" id="PF05103">
    <property type="entry name" value="DivIVA"/>
    <property type="match status" value="1"/>
</dbReference>
<evidence type="ECO:0000256" key="4">
    <source>
        <dbReference type="ARBA" id="ARBA00022490"/>
    </source>
</evidence>
<proteinExistence type="inferred from homology"/>
<keyword evidence="4" id="KW-0963">Cytoplasm</keyword>
<dbReference type="Gene3D" id="1.20.5.2950">
    <property type="match status" value="1"/>
</dbReference>
<evidence type="ECO:0000313" key="11">
    <source>
        <dbReference type="Proteomes" id="UP000604117"/>
    </source>
</evidence>
<dbReference type="InterPro" id="IPR019933">
    <property type="entry name" value="DivIVA_domain"/>
</dbReference>
<comment type="similarity">
    <text evidence="2">Belongs to the DivIVA family.</text>
</comment>
<keyword evidence="5" id="KW-0132">Cell division</keyword>